<accession>D6WAT2</accession>
<dbReference type="AlphaFoldDB" id="D6WAT2"/>
<evidence type="ECO:0000313" key="1">
    <source>
        <dbReference type="EMBL" id="EEZ97954.1"/>
    </source>
</evidence>
<dbReference type="HOGENOM" id="CLU_3160606_0_0_1"/>
<dbReference type="EMBL" id="KQ971312">
    <property type="protein sequence ID" value="EEZ97954.1"/>
    <property type="molecule type" value="Genomic_DNA"/>
</dbReference>
<sequence>MASILNIRNMIFMRNCDFASQSAEIFFDSISASGGKNAAKWNYNENFV</sequence>
<name>D6WAT2_TRICA</name>
<protein>
    <submittedName>
        <fullName evidence="1">Uncharacterized protein</fullName>
    </submittedName>
</protein>
<gene>
    <name evidence="1" type="primary">GLEAN_00345</name>
    <name evidence="1" type="ORF">TcasGA2_TC000345</name>
</gene>
<keyword evidence="2" id="KW-1185">Reference proteome</keyword>
<dbReference type="Proteomes" id="UP000007266">
    <property type="component" value="Linkage group 2"/>
</dbReference>
<organism evidence="1 2">
    <name type="scientific">Tribolium castaneum</name>
    <name type="common">Red flour beetle</name>
    <dbReference type="NCBI Taxonomy" id="7070"/>
    <lineage>
        <taxon>Eukaryota</taxon>
        <taxon>Metazoa</taxon>
        <taxon>Ecdysozoa</taxon>
        <taxon>Arthropoda</taxon>
        <taxon>Hexapoda</taxon>
        <taxon>Insecta</taxon>
        <taxon>Pterygota</taxon>
        <taxon>Neoptera</taxon>
        <taxon>Endopterygota</taxon>
        <taxon>Coleoptera</taxon>
        <taxon>Polyphaga</taxon>
        <taxon>Cucujiformia</taxon>
        <taxon>Tenebrionidae</taxon>
        <taxon>Tenebrionidae incertae sedis</taxon>
        <taxon>Tribolium</taxon>
    </lineage>
</organism>
<evidence type="ECO:0000313" key="2">
    <source>
        <dbReference type="Proteomes" id="UP000007266"/>
    </source>
</evidence>
<reference evidence="1 2" key="2">
    <citation type="journal article" date="2010" name="Nucleic Acids Res.">
        <title>BeetleBase in 2010: revisions to provide comprehensive genomic information for Tribolium castaneum.</title>
        <authorList>
            <person name="Kim H.S."/>
            <person name="Murphy T."/>
            <person name="Xia J."/>
            <person name="Caragea D."/>
            <person name="Park Y."/>
            <person name="Beeman R.W."/>
            <person name="Lorenzen M.D."/>
            <person name="Butcher S."/>
            <person name="Manak J.R."/>
            <person name="Brown S.J."/>
        </authorList>
    </citation>
    <scope>GENOME REANNOTATION</scope>
    <source>
        <strain evidence="1 2">Georgia GA2</strain>
    </source>
</reference>
<proteinExistence type="predicted"/>
<reference evidence="1 2" key="1">
    <citation type="journal article" date="2008" name="Nature">
        <title>The genome of the model beetle and pest Tribolium castaneum.</title>
        <authorList>
            <consortium name="Tribolium Genome Sequencing Consortium"/>
            <person name="Richards S."/>
            <person name="Gibbs R.A."/>
            <person name="Weinstock G.M."/>
            <person name="Brown S.J."/>
            <person name="Denell R."/>
            <person name="Beeman R.W."/>
            <person name="Gibbs R."/>
            <person name="Beeman R.W."/>
            <person name="Brown S.J."/>
            <person name="Bucher G."/>
            <person name="Friedrich M."/>
            <person name="Grimmelikhuijzen C.J."/>
            <person name="Klingler M."/>
            <person name="Lorenzen M."/>
            <person name="Richards S."/>
            <person name="Roth S."/>
            <person name="Schroder R."/>
            <person name="Tautz D."/>
            <person name="Zdobnov E.M."/>
            <person name="Muzny D."/>
            <person name="Gibbs R.A."/>
            <person name="Weinstock G.M."/>
            <person name="Attaway T."/>
            <person name="Bell S."/>
            <person name="Buhay C.J."/>
            <person name="Chandrabose M.N."/>
            <person name="Chavez D."/>
            <person name="Clerk-Blankenburg K.P."/>
            <person name="Cree A."/>
            <person name="Dao M."/>
            <person name="Davis C."/>
            <person name="Chacko J."/>
            <person name="Dinh H."/>
            <person name="Dugan-Rocha S."/>
            <person name="Fowler G."/>
            <person name="Garner T.T."/>
            <person name="Garnes J."/>
            <person name="Gnirke A."/>
            <person name="Hawes A."/>
            <person name="Hernandez J."/>
            <person name="Hines S."/>
            <person name="Holder M."/>
            <person name="Hume J."/>
            <person name="Jhangiani S.N."/>
            <person name="Joshi V."/>
            <person name="Khan Z.M."/>
            <person name="Jackson L."/>
            <person name="Kovar C."/>
            <person name="Kowis A."/>
            <person name="Lee S."/>
            <person name="Lewis L.R."/>
            <person name="Margolis J."/>
            <person name="Morgan M."/>
            <person name="Nazareth L.V."/>
            <person name="Nguyen N."/>
            <person name="Okwuonu G."/>
            <person name="Parker D."/>
            <person name="Richards S."/>
            <person name="Ruiz S.J."/>
            <person name="Santibanez J."/>
            <person name="Savard J."/>
            <person name="Scherer S.E."/>
            <person name="Schneider B."/>
            <person name="Sodergren E."/>
            <person name="Tautz D."/>
            <person name="Vattahil S."/>
            <person name="Villasana D."/>
            <person name="White C.S."/>
            <person name="Wright R."/>
            <person name="Park Y."/>
            <person name="Beeman R.W."/>
            <person name="Lord J."/>
            <person name="Oppert B."/>
            <person name="Lorenzen M."/>
            <person name="Brown S."/>
            <person name="Wang L."/>
            <person name="Savard J."/>
            <person name="Tautz D."/>
            <person name="Richards S."/>
            <person name="Weinstock G."/>
            <person name="Gibbs R.A."/>
            <person name="Liu Y."/>
            <person name="Worley K."/>
            <person name="Weinstock G."/>
            <person name="Elsik C.G."/>
            <person name="Reese J.T."/>
            <person name="Elhaik E."/>
            <person name="Landan G."/>
            <person name="Graur D."/>
            <person name="Arensburger P."/>
            <person name="Atkinson P."/>
            <person name="Beeman R.W."/>
            <person name="Beidler J."/>
            <person name="Brown S.J."/>
            <person name="Demuth J.P."/>
            <person name="Drury D.W."/>
            <person name="Du Y.Z."/>
            <person name="Fujiwara H."/>
            <person name="Lorenzen M."/>
            <person name="Maselli V."/>
            <person name="Osanai M."/>
            <person name="Park Y."/>
            <person name="Robertson H.M."/>
            <person name="Tu Z."/>
            <person name="Wang J.J."/>
            <person name="Wang S."/>
            <person name="Richards S."/>
            <person name="Song H."/>
            <person name="Zhang L."/>
            <person name="Sodergren E."/>
            <person name="Werner D."/>
            <person name="Stanke M."/>
            <person name="Morgenstern B."/>
            <person name="Solovyev V."/>
            <person name="Kosarev P."/>
            <person name="Brown G."/>
            <person name="Chen H.C."/>
            <person name="Ermolaeva O."/>
            <person name="Hlavina W."/>
            <person name="Kapustin Y."/>
            <person name="Kiryutin B."/>
            <person name="Kitts P."/>
            <person name="Maglott D."/>
            <person name="Pruitt K."/>
            <person name="Sapojnikov V."/>
            <person name="Souvorov A."/>
            <person name="Mackey A.J."/>
            <person name="Waterhouse R.M."/>
            <person name="Wyder S."/>
            <person name="Zdobnov E.M."/>
            <person name="Zdobnov E.M."/>
            <person name="Wyder S."/>
            <person name="Kriventseva E.V."/>
            <person name="Kadowaki T."/>
            <person name="Bork P."/>
            <person name="Aranda M."/>
            <person name="Bao R."/>
            <person name="Beermann A."/>
            <person name="Berns N."/>
            <person name="Bolognesi R."/>
            <person name="Bonneton F."/>
            <person name="Bopp D."/>
            <person name="Brown S.J."/>
            <person name="Bucher G."/>
            <person name="Butts T."/>
            <person name="Chaumot A."/>
            <person name="Denell R.E."/>
            <person name="Ferrier D.E."/>
            <person name="Friedrich M."/>
            <person name="Gordon C.M."/>
            <person name="Jindra M."/>
            <person name="Klingler M."/>
            <person name="Lan Q."/>
            <person name="Lattorff H.M."/>
            <person name="Laudet V."/>
            <person name="von Levetsow C."/>
            <person name="Liu Z."/>
            <person name="Lutz R."/>
            <person name="Lynch J.A."/>
            <person name="da Fonseca R.N."/>
            <person name="Posnien N."/>
            <person name="Reuter R."/>
            <person name="Roth S."/>
            <person name="Savard J."/>
            <person name="Schinko J.B."/>
            <person name="Schmitt C."/>
            <person name="Schoppmeier M."/>
            <person name="Schroder R."/>
            <person name="Shippy T.D."/>
            <person name="Simonnet F."/>
            <person name="Marques-Souza H."/>
            <person name="Tautz D."/>
            <person name="Tomoyasu Y."/>
            <person name="Trauner J."/>
            <person name="Van der Zee M."/>
            <person name="Vervoort M."/>
            <person name="Wittkopp N."/>
            <person name="Wimmer E.A."/>
            <person name="Yang X."/>
            <person name="Jones A.K."/>
            <person name="Sattelle D.B."/>
            <person name="Ebert P.R."/>
            <person name="Nelson D."/>
            <person name="Scott J.G."/>
            <person name="Beeman R.W."/>
            <person name="Muthukrishnan S."/>
            <person name="Kramer K.J."/>
            <person name="Arakane Y."/>
            <person name="Beeman R.W."/>
            <person name="Zhu Q."/>
            <person name="Hogenkamp D."/>
            <person name="Dixit R."/>
            <person name="Oppert B."/>
            <person name="Jiang H."/>
            <person name="Zou Z."/>
            <person name="Marshall J."/>
            <person name="Elpidina E."/>
            <person name="Vinokurov K."/>
            <person name="Oppert C."/>
            <person name="Zou Z."/>
            <person name="Evans J."/>
            <person name="Lu Z."/>
            <person name="Zhao P."/>
            <person name="Sumathipala N."/>
            <person name="Altincicek B."/>
            <person name="Vilcinskas A."/>
            <person name="Williams M."/>
            <person name="Hultmark D."/>
            <person name="Hetru C."/>
            <person name="Jiang H."/>
            <person name="Grimmelikhuijzen C.J."/>
            <person name="Hauser F."/>
            <person name="Cazzamali G."/>
            <person name="Williamson M."/>
            <person name="Park Y."/>
            <person name="Li B."/>
            <person name="Tanaka Y."/>
            <person name="Predel R."/>
            <person name="Neupert S."/>
            <person name="Schachtner J."/>
            <person name="Verleyen P."/>
            <person name="Raible F."/>
            <person name="Bork P."/>
            <person name="Friedrich M."/>
            <person name="Walden K.K."/>
            <person name="Robertson H.M."/>
            <person name="Angeli S."/>
            <person name="Foret S."/>
            <person name="Bucher G."/>
            <person name="Schuetz S."/>
            <person name="Maleszka R."/>
            <person name="Wimmer E.A."/>
            <person name="Beeman R.W."/>
            <person name="Lorenzen M."/>
            <person name="Tomoyasu Y."/>
            <person name="Miller S.C."/>
            <person name="Grossmann D."/>
            <person name="Bucher G."/>
        </authorList>
    </citation>
    <scope>NUCLEOTIDE SEQUENCE [LARGE SCALE GENOMIC DNA]</scope>
    <source>
        <strain evidence="1 2">Georgia GA2</strain>
    </source>
</reference>